<dbReference type="Pfam" id="PF03732">
    <property type="entry name" value="Retrotrans_gag"/>
    <property type="match status" value="1"/>
</dbReference>
<accession>A0A5D3E1U0</accession>
<evidence type="ECO:0000313" key="2">
    <source>
        <dbReference type="EMBL" id="TYK29836.1"/>
    </source>
</evidence>
<comment type="caution">
    <text evidence="2">The sequence shown here is derived from an EMBL/GenBank/DDBJ whole genome shotgun (WGS) entry which is preliminary data.</text>
</comment>
<evidence type="ECO:0000259" key="1">
    <source>
        <dbReference type="Pfam" id="PF03732"/>
    </source>
</evidence>
<name>A0A5D3E1U0_CUCMM</name>
<dbReference type="EMBL" id="SSTD01001237">
    <property type="protein sequence ID" value="TYK29836.1"/>
    <property type="molecule type" value="Genomic_DNA"/>
</dbReference>
<dbReference type="PANTHER" id="PTHR33437:SF2">
    <property type="entry name" value="OS06G0361200 PROTEIN"/>
    <property type="match status" value="1"/>
</dbReference>
<gene>
    <name evidence="2" type="ORF">E5676_scaffold208G00680</name>
</gene>
<reference evidence="2 3" key="1">
    <citation type="submission" date="2019-08" db="EMBL/GenBank/DDBJ databases">
        <title>Draft genome sequences of two oriental melons (Cucumis melo L. var makuwa).</title>
        <authorList>
            <person name="Kwon S.-Y."/>
        </authorList>
    </citation>
    <scope>NUCLEOTIDE SEQUENCE [LARGE SCALE GENOMIC DNA]</scope>
    <source>
        <strain evidence="3">cv. Chang Bougi</strain>
        <tissue evidence="2">Leaf</tissue>
    </source>
</reference>
<organism evidence="2 3">
    <name type="scientific">Cucumis melo var. makuwa</name>
    <name type="common">Oriental melon</name>
    <dbReference type="NCBI Taxonomy" id="1194695"/>
    <lineage>
        <taxon>Eukaryota</taxon>
        <taxon>Viridiplantae</taxon>
        <taxon>Streptophyta</taxon>
        <taxon>Embryophyta</taxon>
        <taxon>Tracheophyta</taxon>
        <taxon>Spermatophyta</taxon>
        <taxon>Magnoliopsida</taxon>
        <taxon>eudicotyledons</taxon>
        <taxon>Gunneridae</taxon>
        <taxon>Pentapetalae</taxon>
        <taxon>rosids</taxon>
        <taxon>fabids</taxon>
        <taxon>Cucurbitales</taxon>
        <taxon>Cucurbitaceae</taxon>
        <taxon>Benincaseae</taxon>
        <taxon>Cucumis</taxon>
    </lineage>
</organism>
<protein>
    <submittedName>
        <fullName evidence="2">Ty3-gypsy retrotransposon protein</fullName>
    </submittedName>
</protein>
<sequence length="104" mass="12400">MRKAGSREDQLVKQFVRSLKGNAFEWYTDLESEVNDSWEQLENKFLNCFYNTRRTIGMIELINTRQQKGEAVIDSINRWRALSLDYKDQLTKLFAMEICTQDMH</sequence>
<feature type="domain" description="Retrotransposon gag" evidence="1">
    <location>
        <begin position="15"/>
        <end position="92"/>
    </location>
</feature>
<proteinExistence type="predicted"/>
<dbReference type="InterPro" id="IPR005162">
    <property type="entry name" value="Retrotrans_gag_dom"/>
</dbReference>
<evidence type="ECO:0000313" key="3">
    <source>
        <dbReference type="Proteomes" id="UP000321947"/>
    </source>
</evidence>
<dbReference type="PANTHER" id="PTHR33437">
    <property type="entry name" value="OS06G0361200 PROTEIN"/>
    <property type="match status" value="1"/>
</dbReference>
<dbReference type="Proteomes" id="UP000321947">
    <property type="component" value="Unassembled WGS sequence"/>
</dbReference>
<dbReference type="AlphaFoldDB" id="A0A5D3E1U0"/>